<feature type="transmembrane region" description="Helical" evidence="1">
    <location>
        <begin position="63"/>
        <end position="82"/>
    </location>
</feature>
<organism evidence="2 4">
    <name type="scientific">Trichostrongylus colubriformis</name>
    <name type="common">Black scour worm</name>
    <dbReference type="NCBI Taxonomy" id="6319"/>
    <lineage>
        <taxon>Eukaryota</taxon>
        <taxon>Metazoa</taxon>
        <taxon>Ecdysozoa</taxon>
        <taxon>Nematoda</taxon>
        <taxon>Chromadorea</taxon>
        <taxon>Rhabditida</taxon>
        <taxon>Rhabditina</taxon>
        <taxon>Rhabditomorpha</taxon>
        <taxon>Strongyloidea</taxon>
        <taxon>Trichostrongylidae</taxon>
        <taxon>Trichostrongylus</taxon>
    </lineage>
</organism>
<keyword evidence="1" id="KW-1133">Transmembrane helix</keyword>
<feature type="transmembrane region" description="Helical" evidence="1">
    <location>
        <begin position="7"/>
        <end position="25"/>
    </location>
</feature>
<dbReference type="EMBL" id="WIXE01015133">
    <property type="protein sequence ID" value="KAK5973717.1"/>
    <property type="molecule type" value="Genomic_DNA"/>
</dbReference>
<dbReference type="AlphaFoldDB" id="A0AAN8ERY4"/>
<feature type="non-terminal residue" evidence="2">
    <location>
        <position position="113"/>
    </location>
</feature>
<evidence type="ECO:0000313" key="4">
    <source>
        <dbReference type="Proteomes" id="UP001331761"/>
    </source>
</evidence>
<dbReference type="Proteomes" id="UP001331761">
    <property type="component" value="Unassembled WGS sequence"/>
</dbReference>
<proteinExistence type="predicted"/>
<evidence type="ECO:0000256" key="1">
    <source>
        <dbReference type="SAM" id="Phobius"/>
    </source>
</evidence>
<keyword evidence="1" id="KW-0472">Membrane</keyword>
<evidence type="ECO:0000313" key="3">
    <source>
        <dbReference type="EMBL" id="KAK5973717.1"/>
    </source>
</evidence>
<name>A0AAN8ERY4_TRICO</name>
<dbReference type="EMBL" id="WIXE01023041">
    <property type="protein sequence ID" value="KAK5966846.1"/>
    <property type="molecule type" value="Genomic_DNA"/>
</dbReference>
<sequence>MLVASSVNILVVLNFYFIIYIVFWPDKDFEQMISDCVSFPGMATTRVVFLGFSIKYRISEIRLALIVDTLFLFAFMGFIDILCSTKINGFLNSASQNGSILSLQRRMFLLLLS</sequence>
<keyword evidence="1" id="KW-0812">Transmembrane</keyword>
<evidence type="ECO:0000313" key="2">
    <source>
        <dbReference type="EMBL" id="KAK5966846.1"/>
    </source>
</evidence>
<feature type="transmembrane region" description="Helical" evidence="1">
    <location>
        <begin position="37"/>
        <end position="56"/>
    </location>
</feature>
<gene>
    <name evidence="3" type="ORF">GCK32_021511</name>
    <name evidence="2" type="ORF">GCK32_022310</name>
</gene>
<keyword evidence="4" id="KW-1185">Reference proteome</keyword>
<reference evidence="2 4" key="1">
    <citation type="submission" date="2019-10" db="EMBL/GenBank/DDBJ databases">
        <title>Assembly and Annotation for the nematode Trichostrongylus colubriformis.</title>
        <authorList>
            <person name="Martin J."/>
        </authorList>
    </citation>
    <scope>NUCLEOTIDE SEQUENCE [LARGE SCALE GENOMIC DNA]</scope>
    <source>
        <strain evidence="2">G859</strain>
        <tissue evidence="2">Whole worm</tissue>
    </source>
</reference>
<protein>
    <submittedName>
        <fullName evidence="2">Uncharacterized protein</fullName>
    </submittedName>
</protein>
<accession>A0AAN8ERY4</accession>
<comment type="caution">
    <text evidence="2">The sequence shown here is derived from an EMBL/GenBank/DDBJ whole genome shotgun (WGS) entry which is preliminary data.</text>
</comment>